<evidence type="ECO:0000313" key="2">
    <source>
        <dbReference type="Proteomes" id="UP000435112"/>
    </source>
</evidence>
<dbReference type="Proteomes" id="UP000435112">
    <property type="component" value="Unassembled WGS sequence"/>
</dbReference>
<proteinExistence type="predicted"/>
<name>A0A6A3L0B4_9STRA</name>
<organism evidence="1 2">
    <name type="scientific">Phytophthora rubi</name>
    <dbReference type="NCBI Taxonomy" id="129364"/>
    <lineage>
        <taxon>Eukaryota</taxon>
        <taxon>Sar</taxon>
        <taxon>Stramenopiles</taxon>
        <taxon>Oomycota</taxon>
        <taxon>Peronosporomycetes</taxon>
        <taxon>Peronosporales</taxon>
        <taxon>Peronosporaceae</taxon>
        <taxon>Phytophthora</taxon>
    </lineage>
</organism>
<evidence type="ECO:0000313" key="1">
    <source>
        <dbReference type="EMBL" id="KAE9011298.1"/>
    </source>
</evidence>
<dbReference type="EMBL" id="QXFU01001081">
    <property type="protein sequence ID" value="KAE9011298.1"/>
    <property type="molecule type" value="Genomic_DNA"/>
</dbReference>
<gene>
    <name evidence="1" type="ORF">PR002_g15122</name>
</gene>
<sequence>MLLCSCLLQHCLNALYVVRPTLIALCGNNPPPARGGTRRQLRRLHALQLHILCVAGLAPTPPRPLLG</sequence>
<dbReference type="AlphaFoldDB" id="A0A6A3L0B4"/>
<comment type="caution">
    <text evidence="1">The sequence shown here is derived from an EMBL/GenBank/DDBJ whole genome shotgun (WGS) entry which is preliminary data.</text>
</comment>
<protein>
    <submittedName>
        <fullName evidence="1">Uncharacterized protein</fullName>
    </submittedName>
</protein>
<reference evidence="1 2" key="1">
    <citation type="submission" date="2018-09" db="EMBL/GenBank/DDBJ databases">
        <title>Genomic investigation of the strawberry pathogen Phytophthora fragariae indicates pathogenicity is determined by transcriptional variation in three key races.</title>
        <authorList>
            <person name="Adams T.M."/>
            <person name="Armitage A.D."/>
            <person name="Sobczyk M.K."/>
            <person name="Bates H.J."/>
            <person name="Dunwell J.M."/>
            <person name="Nellist C.F."/>
            <person name="Harrison R.J."/>
        </authorList>
    </citation>
    <scope>NUCLEOTIDE SEQUENCE [LARGE SCALE GENOMIC DNA]</scope>
    <source>
        <strain evidence="1 2">SCRP324</strain>
    </source>
</reference>
<accession>A0A6A3L0B4</accession>